<proteinExistence type="predicted"/>
<sequence length="64" mass="6697">MNIALIDANGLVVETRDLAKPESFIASDGLTRVDIPSGADWQVGGTWDGSAYSDPPGHADKVQA</sequence>
<evidence type="ECO:0000313" key="1">
    <source>
        <dbReference type="EMBL" id="MBW3099290.1"/>
    </source>
</evidence>
<accession>A0ABS6WTX3</accession>
<reference evidence="1" key="1">
    <citation type="submission" date="2021-07" db="EMBL/GenBank/DDBJ databases">
        <title>Pseudohoeflea marina sp. nov. a polyhydroxyalcanoate-producing bacterium.</title>
        <authorList>
            <person name="Zheng W."/>
            <person name="Yu S."/>
            <person name="Huang Y."/>
        </authorList>
    </citation>
    <scope>NUCLEOTIDE SEQUENCE</scope>
    <source>
        <strain evidence="1">DP4N28-3</strain>
    </source>
</reference>
<organism evidence="1 2">
    <name type="scientific">Pseudohoeflea coraliihabitans</name>
    <dbReference type="NCBI Taxonomy" id="2860393"/>
    <lineage>
        <taxon>Bacteria</taxon>
        <taxon>Pseudomonadati</taxon>
        <taxon>Pseudomonadota</taxon>
        <taxon>Alphaproteobacteria</taxon>
        <taxon>Hyphomicrobiales</taxon>
        <taxon>Rhizobiaceae</taxon>
        <taxon>Pseudohoeflea</taxon>
    </lineage>
</organism>
<comment type="caution">
    <text evidence="1">The sequence shown here is derived from an EMBL/GenBank/DDBJ whole genome shotgun (WGS) entry which is preliminary data.</text>
</comment>
<dbReference type="EMBL" id="JAHWQX010000016">
    <property type="protein sequence ID" value="MBW3099290.1"/>
    <property type="molecule type" value="Genomic_DNA"/>
</dbReference>
<dbReference type="Proteomes" id="UP001430804">
    <property type="component" value="Unassembled WGS sequence"/>
</dbReference>
<gene>
    <name evidence="1" type="ORF">KY465_18565</name>
</gene>
<evidence type="ECO:0000313" key="2">
    <source>
        <dbReference type="Proteomes" id="UP001430804"/>
    </source>
</evidence>
<keyword evidence="2" id="KW-1185">Reference proteome</keyword>
<dbReference type="RefSeq" id="WP_219203618.1">
    <property type="nucleotide sequence ID" value="NZ_JAHWQX010000016.1"/>
</dbReference>
<name>A0ABS6WTX3_9HYPH</name>
<feature type="non-terminal residue" evidence="1">
    <location>
        <position position="64"/>
    </location>
</feature>
<protein>
    <submittedName>
        <fullName evidence="1">Uncharacterized protein</fullName>
    </submittedName>
</protein>